<dbReference type="PANTHER" id="PTHR11070">
    <property type="entry name" value="UVRD / RECB / PCRA DNA HELICASE FAMILY MEMBER"/>
    <property type="match status" value="1"/>
</dbReference>
<sequence length="139" mass="15947">MGKAPGCGKTQTLIEYAKKWSKRKFLYVAFNNTIVKQVKEFFSNNVTCTTYHSLVVRLLRETLLKVVQFGRLTPDEVIRVLEPGDEENLGQRAKNVVDTRNTFFVSTDESITLMHIPKRYQNTGNDLEKNVSVYAARKT</sequence>
<dbReference type="Proteomes" id="UP000694392">
    <property type="component" value="Unplaced"/>
</dbReference>
<organism evidence="1 2">
    <name type="scientific">Sphenodon punctatus</name>
    <name type="common">Tuatara</name>
    <name type="synonym">Hatteria punctata</name>
    <dbReference type="NCBI Taxonomy" id="8508"/>
    <lineage>
        <taxon>Eukaryota</taxon>
        <taxon>Metazoa</taxon>
        <taxon>Chordata</taxon>
        <taxon>Craniata</taxon>
        <taxon>Vertebrata</taxon>
        <taxon>Euteleostomi</taxon>
        <taxon>Lepidosauria</taxon>
        <taxon>Sphenodontia</taxon>
        <taxon>Sphenodontidae</taxon>
        <taxon>Sphenodon</taxon>
    </lineage>
</organism>
<keyword evidence="2" id="KW-1185">Reference proteome</keyword>
<dbReference type="PANTHER" id="PTHR11070:SF30">
    <property type="entry name" value="F-BOX DNA HELICASE 1"/>
    <property type="match status" value="1"/>
</dbReference>
<protein>
    <recommendedName>
        <fullName evidence="3">DNA helicase</fullName>
    </recommendedName>
</protein>
<dbReference type="GO" id="GO:0003677">
    <property type="term" value="F:DNA binding"/>
    <property type="evidence" value="ECO:0007669"/>
    <property type="project" value="InterPro"/>
</dbReference>
<dbReference type="AlphaFoldDB" id="A0A8D0G8A8"/>
<dbReference type="GO" id="GO:0043138">
    <property type="term" value="F:3'-5' DNA helicase activity"/>
    <property type="evidence" value="ECO:0007669"/>
    <property type="project" value="TreeGrafter"/>
</dbReference>
<reference evidence="1" key="1">
    <citation type="submission" date="2025-08" db="UniProtKB">
        <authorList>
            <consortium name="Ensembl"/>
        </authorList>
    </citation>
    <scope>IDENTIFICATION</scope>
</reference>
<evidence type="ECO:0008006" key="3">
    <source>
        <dbReference type="Google" id="ProtNLM"/>
    </source>
</evidence>
<name>A0A8D0G8A8_SPHPU</name>
<reference evidence="1" key="2">
    <citation type="submission" date="2025-09" db="UniProtKB">
        <authorList>
            <consortium name="Ensembl"/>
        </authorList>
    </citation>
    <scope>IDENTIFICATION</scope>
</reference>
<proteinExistence type="predicted"/>
<dbReference type="GO" id="GO:0000724">
    <property type="term" value="P:double-strand break repair via homologous recombination"/>
    <property type="evidence" value="ECO:0007669"/>
    <property type="project" value="TreeGrafter"/>
</dbReference>
<dbReference type="Gene3D" id="3.40.50.300">
    <property type="entry name" value="P-loop containing nucleotide triphosphate hydrolases"/>
    <property type="match status" value="1"/>
</dbReference>
<dbReference type="SUPFAM" id="SSF52540">
    <property type="entry name" value="P-loop containing nucleoside triphosphate hydrolases"/>
    <property type="match status" value="1"/>
</dbReference>
<dbReference type="InterPro" id="IPR027417">
    <property type="entry name" value="P-loop_NTPase"/>
</dbReference>
<dbReference type="GO" id="GO:0031297">
    <property type="term" value="P:replication fork processing"/>
    <property type="evidence" value="ECO:0007669"/>
    <property type="project" value="TreeGrafter"/>
</dbReference>
<accession>A0A8D0G8A8</accession>
<dbReference type="GO" id="GO:0005634">
    <property type="term" value="C:nucleus"/>
    <property type="evidence" value="ECO:0007669"/>
    <property type="project" value="TreeGrafter"/>
</dbReference>
<dbReference type="GO" id="GO:0005524">
    <property type="term" value="F:ATP binding"/>
    <property type="evidence" value="ECO:0007669"/>
    <property type="project" value="InterPro"/>
</dbReference>
<dbReference type="Ensembl" id="ENSSPUT00000001817.1">
    <property type="protein sequence ID" value="ENSSPUP00000001722.1"/>
    <property type="gene ID" value="ENSSPUG00000001331.1"/>
</dbReference>
<dbReference type="InterPro" id="IPR000212">
    <property type="entry name" value="DNA_helicase_UvrD/REP"/>
</dbReference>
<evidence type="ECO:0000313" key="2">
    <source>
        <dbReference type="Proteomes" id="UP000694392"/>
    </source>
</evidence>
<evidence type="ECO:0000313" key="1">
    <source>
        <dbReference type="Ensembl" id="ENSSPUP00000001722.1"/>
    </source>
</evidence>